<dbReference type="InterPro" id="IPR001584">
    <property type="entry name" value="Integrase_cat-core"/>
</dbReference>
<dbReference type="Proteomes" id="UP000885771">
    <property type="component" value="Unassembled WGS sequence"/>
</dbReference>
<reference evidence="2" key="1">
    <citation type="journal article" date="2020" name="mSystems">
        <title>Genome- and Community-Level Interaction Insights into Carbon Utilization and Element Cycling Functions of Hydrothermarchaeota in Hydrothermal Sediment.</title>
        <authorList>
            <person name="Zhou Z."/>
            <person name="Liu Y."/>
            <person name="Xu W."/>
            <person name="Pan J."/>
            <person name="Luo Z.H."/>
            <person name="Li M."/>
        </authorList>
    </citation>
    <scope>NUCLEOTIDE SEQUENCE [LARGE SCALE GENOMIC DNA]</scope>
    <source>
        <strain evidence="2">HyVt-460</strain>
    </source>
</reference>
<dbReference type="InterPro" id="IPR036397">
    <property type="entry name" value="RNaseH_sf"/>
</dbReference>
<sequence length="506" mass="57388">MREGRLNRDILEHDLIRNYTAAPFGDRGRVVRGYANLMGVSVPTVWRILQRHTGKKRQRASAPRVPEELIDRVAEIKAASIRINPDGRELTTEDAIDILESRGEAPAGMLKVSTVNRRLAQKGFRSAKPVARFMEPFSNHTHYLDFSRSEMIGIVGHAGEDYLLELRGTSPIYKNKRGRKFALWLAGIRDGRSGVTLARYYPGAGESLYMGLDFLFYAWTRQADSHPLHSIPYHLKTDNGAFGKSAELSAFCRALGVTLEHSAPYNKNAMGKIERTWRTLWQRFELKLLMDKGKGYRLTLAELNELLMAHMVADAEKRRDLLGEKKRVIYERDCLAYPRRLFDGDPEALASRPARRKVGNDLMIKFDGSIYEAPPRYLGQYILVHRNIKGELTGQGEADGQVFTLEPFRMRESGEYRAFKRTWQETAAENYQPPGVVKMTRSVEVKAKSPHLEATGEMTVNQAKIYIADRLNVGSYAEVAHLFDELLATTTKKTIIDRVIAIARTA</sequence>
<evidence type="ECO:0000259" key="1">
    <source>
        <dbReference type="PROSITE" id="PS50994"/>
    </source>
</evidence>
<dbReference type="GO" id="GO:0003676">
    <property type="term" value="F:nucleic acid binding"/>
    <property type="evidence" value="ECO:0007669"/>
    <property type="project" value="InterPro"/>
</dbReference>
<proteinExistence type="predicted"/>
<organism evidence="2">
    <name type="scientific">Caldithrix abyssi</name>
    <dbReference type="NCBI Taxonomy" id="187145"/>
    <lineage>
        <taxon>Bacteria</taxon>
        <taxon>Pseudomonadati</taxon>
        <taxon>Calditrichota</taxon>
        <taxon>Calditrichia</taxon>
        <taxon>Calditrichales</taxon>
        <taxon>Calditrichaceae</taxon>
        <taxon>Caldithrix</taxon>
    </lineage>
</organism>
<dbReference type="EMBL" id="DRLI01000116">
    <property type="protein sequence ID" value="HHM01964.1"/>
    <property type="molecule type" value="Genomic_DNA"/>
</dbReference>
<evidence type="ECO:0000313" key="2">
    <source>
        <dbReference type="EMBL" id="HHM01964.1"/>
    </source>
</evidence>
<dbReference type="AlphaFoldDB" id="A0A7V5RP06"/>
<dbReference type="PROSITE" id="PS50994">
    <property type="entry name" value="INTEGRASE"/>
    <property type="match status" value="1"/>
</dbReference>
<dbReference type="PANTHER" id="PTHR35004:SF7">
    <property type="entry name" value="INTEGRASE PROTEIN"/>
    <property type="match status" value="1"/>
</dbReference>
<protein>
    <submittedName>
        <fullName evidence="2">Transposase</fullName>
    </submittedName>
</protein>
<gene>
    <name evidence="2" type="ORF">ENJ15_03060</name>
</gene>
<dbReference type="Gene3D" id="3.30.420.10">
    <property type="entry name" value="Ribonuclease H-like superfamily/Ribonuclease H"/>
    <property type="match status" value="1"/>
</dbReference>
<name>A0A7V5RP06_CALAY</name>
<feature type="domain" description="Integrase catalytic" evidence="1">
    <location>
        <begin position="132"/>
        <end position="346"/>
    </location>
</feature>
<dbReference type="InterPro" id="IPR012337">
    <property type="entry name" value="RNaseH-like_sf"/>
</dbReference>
<accession>A0A7V5RP06</accession>
<dbReference type="GO" id="GO:0015074">
    <property type="term" value="P:DNA integration"/>
    <property type="evidence" value="ECO:0007669"/>
    <property type="project" value="InterPro"/>
</dbReference>
<dbReference type="PANTHER" id="PTHR35004">
    <property type="entry name" value="TRANSPOSASE RV3428C-RELATED"/>
    <property type="match status" value="1"/>
</dbReference>
<dbReference type="SUPFAM" id="SSF53098">
    <property type="entry name" value="Ribonuclease H-like"/>
    <property type="match status" value="1"/>
</dbReference>
<comment type="caution">
    <text evidence="2">The sequence shown here is derived from an EMBL/GenBank/DDBJ whole genome shotgun (WGS) entry which is preliminary data.</text>
</comment>